<dbReference type="Proteomes" id="UP001596170">
    <property type="component" value="Unassembled WGS sequence"/>
</dbReference>
<reference evidence="2" key="1">
    <citation type="journal article" date="2019" name="Int. J. Syst. Evol. Microbiol.">
        <title>The Global Catalogue of Microorganisms (GCM) 10K type strain sequencing project: providing services to taxonomists for standard genome sequencing and annotation.</title>
        <authorList>
            <consortium name="The Broad Institute Genomics Platform"/>
            <consortium name="The Broad Institute Genome Sequencing Center for Infectious Disease"/>
            <person name="Wu L."/>
            <person name="Ma J."/>
        </authorList>
    </citation>
    <scope>NUCLEOTIDE SEQUENCE [LARGE SCALE GENOMIC DNA]</scope>
    <source>
        <strain evidence="2">CCUG 54527</strain>
    </source>
</reference>
<name>A0ABW1L921_9BACL</name>
<evidence type="ECO:0008006" key="3">
    <source>
        <dbReference type="Google" id="ProtNLM"/>
    </source>
</evidence>
<sequence length="183" mass="21393">MKFLPKVIKDGNKKHPIIWNIFQLNPLNSYILNKGEVIIKKKYLGYLIFSFLIILTGCAEKDSKKLTRVYFQLVNTAENSEETWMILDEKSLSSLDDAFKEIKWEPNTVPSKSRKENLKVTLFWEYDNNLPELLKEYSIWFNEDNSATILSKTNEENFGDLDSEYAKVIKDLLLDTSDKKRAP</sequence>
<comment type="caution">
    <text evidence="1">The sequence shown here is derived from an EMBL/GenBank/DDBJ whole genome shotgun (WGS) entry which is preliminary data.</text>
</comment>
<proteinExistence type="predicted"/>
<evidence type="ECO:0000313" key="1">
    <source>
        <dbReference type="EMBL" id="MFC6039956.1"/>
    </source>
</evidence>
<evidence type="ECO:0000313" key="2">
    <source>
        <dbReference type="Proteomes" id="UP001596170"/>
    </source>
</evidence>
<dbReference type="RefSeq" id="WP_377734168.1">
    <property type="nucleotide sequence ID" value="NZ_JBHSRI010000018.1"/>
</dbReference>
<dbReference type="EMBL" id="JBHSRI010000018">
    <property type="protein sequence ID" value="MFC6039956.1"/>
    <property type="molecule type" value="Genomic_DNA"/>
</dbReference>
<gene>
    <name evidence="1" type="ORF">ACFPYN_11040</name>
</gene>
<keyword evidence="2" id="KW-1185">Reference proteome</keyword>
<protein>
    <recommendedName>
        <fullName evidence="3">DUF4825 domain-containing protein</fullName>
    </recommendedName>
</protein>
<accession>A0ABW1L921</accession>
<organism evidence="1 2">
    <name type="scientific">Paenisporosarcina macmurdoensis</name>
    <dbReference type="NCBI Taxonomy" id="212659"/>
    <lineage>
        <taxon>Bacteria</taxon>
        <taxon>Bacillati</taxon>
        <taxon>Bacillota</taxon>
        <taxon>Bacilli</taxon>
        <taxon>Bacillales</taxon>
        <taxon>Caryophanaceae</taxon>
        <taxon>Paenisporosarcina</taxon>
    </lineage>
</organism>